<dbReference type="RefSeq" id="WP_305973876.1">
    <property type="nucleotide sequence ID" value="NZ_JAPJDZ010000005.1"/>
</dbReference>
<dbReference type="EMBL" id="JAPJDZ010000005">
    <property type="protein sequence ID" value="MDP5135026.1"/>
    <property type="molecule type" value="Genomic_DNA"/>
</dbReference>
<proteinExistence type="predicted"/>
<protein>
    <submittedName>
        <fullName evidence="2">Uncharacterized protein</fullName>
    </submittedName>
</protein>
<name>A0ABT9HV86_9GAMM</name>
<sequence length="129" mass="14190">MSDEKQTLPAVVPASPSPEQKNIADEAQKQLSQLRQESNAMLKQLMLEQKAKLNQMVQQLQGPSSALGANNTAAEVNNVAHQQRDVVNTKVPVEDITRLQQGNMGHLDMLIGRINATMKSSLERSDTED</sequence>
<evidence type="ECO:0000313" key="3">
    <source>
        <dbReference type="Proteomes" id="UP001231109"/>
    </source>
</evidence>
<evidence type="ECO:0000256" key="1">
    <source>
        <dbReference type="SAM" id="MobiDB-lite"/>
    </source>
</evidence>
<gene>
    <name evidence="2" type="ORF">ORJ04_03570</name>
</gene>
<organism evidence="2 3">
    <name type="scientific">Rheinheimera baltica</name>
    <dbReference type="NCBI Taxonomy" id="67576"/>
    <lineage>
        <taxon>Bacteria</taxon>
        <taxon>Pseudomonadati</taxon>
        <taxon>Pseudomonadota</taxon>
        <taxon>Gammaproteobacteria</taxon>
        <taxon>Chromatiales</taxon>
        <taxon>Chromatiaceae</taxon>
        <taxon>Rheinheimera</taxon>
    </lineage>
</organism>
<accession>A0ABT9HV86</accession>
<keyword evidence="3" id="KW-1185">Reference proteome</keyword>
<evidence type="ECO:0000313" key="2">
    <source>
        <dbReference type="EMBL" id="MDP5135026.1"/>
    </source>
</evidence>
<reference evidence="2 3" key="1">
    <citation type="submission" date="2022-11" db="EMBL/GenBank/DDBJ databases">
        <title>Viruses from the air-sea interface of a natural surface slick.</title>
        <authorList>
            <person name="Rahlff J."/>
            <person name="Holmfeldt K."/>
        </authorList>
    </citation>
    <scope>NUCLEOTIDE SEQUENCE [LARGE SCALE GENOMIC DNA]</scope>
    <source>
        <strain evidence="2 3">SMS4</strain>
    </source>
</reference>
<dbReference type="Proteomes" id="UP001231109">
    <property type="component" value="Unassembled WGS sequence"/>
</dbReference>
<feature type="region of interest" description="Disordered" evidence="1">
    <location>
        <begin position="1"/>
        <end position="22"/>
    </location>
</feature>
<comment type="caution">
    <text evidence="2">The sequence shown here is derived from an EMBL/GenBank/DDBJ whole genome shotgun (WGS) entry which is preliminary data.</text>
</comment>